<dbReference type="InterPro" id="IPR043428">
    <property type="entry name" value="LivM-like"/>
</dbReference>
<keyword evidence="2" id="KW-1003">Cell membrane</keyword>
<dbReference type="OrthoDB" id="9814461at2"/>
<reference evidence="7 8" key="1">
    <citation type="submission" date="2016-03" db="EMBL/GenBank/DDBJ databases">
        <title>Microsymbionts genomes from the relict species Vavilovia formosa (Stev.) Fed.</title>
        <authorList>
            <person name="Kopat V."/>
            <person name="Chirak E."/>
            <person name="Kimeklis A."/>
            <person name="Andronov E."/>
        </authorList>
    </citation>
    <scope>NUCLEOTIDE SEQUENCE [LARGE SCALE GENOMIC DNA]</scope>
    <source>
        <strain evidence="7 8">Vaf07</strain>
    </source>
</reference>
<evidence type="ECO:0000256" key="6">
    <source>
        <dbReference type="SAM" id="Phobius"/>
    </source>
</evidence>
<protein>
    <submittedName>
        <fullName evidence="7">ABC transporter permease</fullName>
    </submittedName>
</protein>
<dbReference type="GO" id="GO:0015658">
    <property type="term" value="F:branched-chain amino acid transmembrane transporter activity"/>
    <property type="evidence" value="ECO:0007669"/>
    <property type="project" value="InterPro"/>
</dbReference>
<comment type="subcellular location">
    <subcellularLocation>
        <location evidence="1">Cell membrane</location>
        <topology evidence="1">Multi-pass membrane protein</topology>
    </subcellularLocation>
</comment>
<proteinExistence type="predicted"/>
<dbReference type="STRING" id="943830.A4A58_18935"/>
<dbReference type="AlphaFoldDB" id="A0A161QWZ2"/>
<feature type="transmembrane region" description="Helical" evidence="6">
    <location>
        <begin position="6"/>
        <end position="24"/>
    </location>
</feature>
<evidence type="ECO:0000256" key="4">
    <source>
        <dbReference type="ARBA" id="ARBA00022989"/>
    </source>
</evidence>
<feature type="transmembrane region" description="Helical" evidence="6">
    <location>
        <begin position="135"/>
        <end position="154"/>
    </location>
</feature>
<feature type="transmembrane region" description="Helical" evidence="6">
    <location>
        <begin position="236"/>
        <end position="254"/>
    </location>
</feature>
<dbReference type="InterPro" id="IPR001851">
    <property type="entry name" value="ABC_transp_permease"/>
</dbReference>
<feature type="transmembrane region" description="Helical" evidence="6">
    <location>
        <begin position="186"/>
        <end position="207"/>
    </location>
</feature>
<dbReference type="RefSeq" id="WP_068738604.1">
    <property type="nucleotide sequence ID" value="NZ_LVYV01000056.1"/>
</dbReference>
<evidence type="ECO:0000256" key="1">
    <source>
        <dbReference type="ARBA" id="ARBA00004651"/>
    </source>
</evidence>
<dbReference type="Pfam" id="PF02653">
    <property type="entry name" value="BPD_transp_2"/>
    <property type="match status" value="1"/>
</dbReference>
<feature type="transmembrane region" description="Helical" evidence="6">
    <location>
        <begin position="58"/>
        <end position="79"/>
    </location>
</feature>
<keyword evidence="3 6" id="KW-0812">Transmembrane</keyword>
<name>A0A161QWZ2_9BRAD</name>
<dbReference type="CDD" id="cd06581">
    <property type="entry name" value="TM_PBP1_LivM_like"/>
    <property type="match status" value="1"/>
</dbReference>
<organism evidence="7 8">
    <name type="scientific">Tardiphaga robiniae</name>
    <dbReference type="NCBI Taxonomy" id="943830"/>
    <lineage>
        <taxon>Bacteria</taxon>
        <taxon>Pseudomonadati</taxon>
        <taxon>Pseudomonadota</taxon>
        <taxon>Alphaproteobacteria</taxon>
        <taxon>Hyphomicrobiales</taxon>
        <taxon>Nitrobacteraceae</taxon>
        <taxon>Tardiphaga</taxon>
    </lineage>
</organism>
<evidence type="ECO:0000256" key="2">
    <source>
        <dbReference type="ARBA" id="ARBA00022475"/>
    </source>
</evidence>
<dbReference type="PANTHER" id="PTHR30482">
    <property type="entry name" value="HIGH-AFFINITY BRANCHED-CHAIN AMINO ACID TRANSPORT SYSTEM PERMEASE"/>
    <property type="match status" value="1"/>
</dbReference>
<accession>A0A161QWZ2</accession>
<sequence>MTVYLIATLTLVAIAALAGLALNLQWGMGGLVNFGLFGFYMLGAYIAGLLTVQGLPPLVALGVAMLGVAALSALSALISVRLSEDYLAIVTLGFAECLRLVISYEGWLTRGMLGVSGIERPLQAWWPRGWGDTGFLLLALLAVLIVYTVLQALARSPFGRLVRATRDDPGVVEALGKSVLGVRVRVFAIGGAILGLAGSLHAFYYSYIDPTQFGPIITAYAFMAVVVGGRGSNRGVVASAFTLIFLLEGSRFLIDLVPGLGASELAAIRLFLVGVGLVALLIFKPDGFGREPRSALADKTSSRF</sequence>
<comment type="caution">
    <text evidence="7">The sequence shown here is derived from an EMBL/GenBank/DDBJ whole genome shotgun (WGS) entry which is preliminary data.</text>
</comment>
<dbReference type="Proteomes" id="UP000076574">
    <property type="component" value="Unassembled WGS sequence"/>
</dbReference>
<feature type="transmembrane region" description="Helical" evidence="6">
    <location>
        <begin position="31"/>
        <end position="52"/>
    </location>
</feature>
<dbReference type="PANTHER" id="PTHR30482:SF10">
    <property type="entry name" value="HIGH-AFFINITY BRANCHED-CHAIN AMINO ACID TRANSPORT PROTEIN BRAE"/>
    <property type="match status" value="1"/>
</dbReference>
<keyword evidence="8" id="KW-1185">Reference proteome</keyword>
<evidence type="ECO:0000313" key="7">
    <source>
        <dbReference type="EMBL" id="KZD20321.1"/>
    </source>
</evidence>
<dbReference type="EMBL" id="LVYV01000056">
    <property type="protein sequence ID" value="KZD20321.1"/>
    <property type="molecule type" value="Genomic_DNA"/>
</dbReference>
<gene>
    <name evidence="7" type="ORF">A4A58_18935</name>
</gene>
<keyword evidence="4 6" id="KW-1133">Transmembrane helix</keyword>
<keyword evidence="5 6" id="KW-0472">Membrane</keyword>
<evidence type="ECO:0000256" key="5">
    <source>
        <dbReference type="ARBA" id="ARBA00023136"/>
    </source>
</evidence>
<dbReference type="GO" id="GO:0005886">
    <property type="term" value="C:plasma membrane"/>
    <property type="evidence" value="ECO:0007669"/>
    <property type="project" value="UniProtKB-SubCell"/>
</dbReference>
<feature type="transmembrane region" description="Helical" evidence="6">
    <location>
        <begin position="266"/>
        <end position="283"/>
    </location>
</feature>
<feature type="transmembrane region" description="Helical" evidence="6">
    <location>
        <begin position="86"/>
        <end position="104"/>
    </location>
</feature>
<evidence type="ECO:0000313" key="8">
    <source>
        <dbReference type="Proteomes" id="UP000076574"/>
    </source>
</evidence>
<feature type="transmembrane region" description="Helical" evidence="6">
    <location>
        <begin position="213"/>
        <end position="229"/>
    </location>
</feature>
<evidence type="ECO:0000256" key="3">
    <source>
        <dbReference type="ARBA" id="ARBA00022692"/>
    </source>
</evidence>